<dbReference type="PANTHER" id="PTHR28661">
    <property type="entry name" value="SJOEGREN SYNDROME NUCLEAR AUTOANTIGEN 1"/>
    <property type="match status" value="1"/>
</dbReference>
<dbReference type="GO" id="GO:0005813">
    <property type="term" value="C:centrosome"/>
    <property type="evidence" value="ECO:0007669"/>
    <property type="project" value="TreeGrafter"/>
</dbReference>
<reference evidence="1 2" key="1">
    <citation type="submission" date="2018-11" db="EMBL/GenBank/DDBJ databases">
        <authorList>
            <consortium name="Pathogen Informatics"/>
        </authorList>
    </citation>
    <scope>NUCLEOTIDE SEQUENCE [LARGE SCALE GENOMIC DNA]</scope>
    <source>
        <strain evidence="1 2">Zambia</strain>
    </source>
</reference>
<dbReference type="Proteomes" id="UP000277204">
    <property type="component" value="Unassembled WGS sequence"/>
</dbReference>
<dbReference type="EMBL" id="UZAI01016935">
    <property type="protein sequence ID" value="VDP18305.1"/>
    <property type="molecule type" value="Genomic_DNA"/>
</dbReference>
<protein>
    <submittedName>
        <fullName evidence="1">Uncharacterized protein</fullName>
    </submittedName>
</protein>
<accession>A0A183MHB7</accession>
<organism evidence="1 2">
    <name type="scientific">Schistosoma margrebowiei</name>
    <dbReference type="NCBI Taxonomy" id="48269"/>
    <lineage>
        <taxon>Eukaryota</taxon>
        <taxon>Metazoa</taxon>
        <taxon>Spiralia</taxon>
        <taxon>Lophotrochozoa</taxon>
        <taxon>Platyhelminthes</taxon>
        <taxon>Trematoda</taxon>
        <taxon>Digenea</taxon>
        <taxon>Strigeidida</taxon>
        <taxon>Schistosomatoidea</taxon>
        <taxon>Schistosomatidae</taxon>
        <taxon>Schistosoma</taxon>
    </lineage>
</organism>
<evidence type="ECO:0000313" key="1">
    <source>
        <dbReference type="EMBL" id="VDP18305.1"/>
    </source>
</evidence>
<gene>
    <name evidence="1" type="ORF">SMRZ_LOCUS15442</name>
</gene>
<proteinExistence type="predicted"/>
<evidence type="ECO:0000313" key="2">
    <source>
        <dbReference type="Proteomes" id="UP000277204"/>
    </source>
</evidence>
<keyword evidence="2" id="KW-1185">Reference proteome</keyword>
<dbReference type="GO" id="GO:0036064">
    <property type="term" value="C:ciliary basal body"/>
    <property type="evidence" value="ECO:0007669"/>
    <property type="project" value="TreeGrafter"/>
</dbReference>
<dbReference type="AlphaFoldDB" id="A0A183MHB7"/>
<name>A0A183MHB7_9TREM</name>
<dbReference type="InterPro" id="IPR033362">
    <property type="entry name" value="SSNA1_fam"/>
</dbReference>
<dbReference type="PANTHER" id="PTHR28661:SF1">
    <property type="entry name" value="MICROTUBULE NUCLEATION FACTOR SSNA1"/>
    <property type="match status" value="1"/>
</dbReference>
<sequence>MSHDAQILQQHNTELVKLIEDLCQKRDQLQKAIIEEDDEKNRLQHDMRIISEKLAKINDSLSKKLVVRNSYDKAIAESQQAYSKLLENSYGLLNVLKCNQEKMKDKFAKTYNS</sequence>